<accession>A0ABD1XRK5</accession>
<comment type="caution">
    <text evidence="2">The sequence shown here is derived from an EMBL/GenBank/DDBJ whole genome shotgun (WGS) entry which is preliminary data.</text>
</comment>
<evidence type="ECO:0000313" key="2">
    <source>
        <dbReference type="EMBL" id="KAL2611587.1"/>
    </source>
</evidence>
<evidence type="ECO:0000313" key="3">
    <source>
        <dbReference type="Proteomes" id="UP001605036"/>
    </source>
</evidence>
<evidence type="ECO:0000259" key="1">
    <source>
        <dbReference type="SMART" id="SM00577"/>
    </source>
</evidence>
<feature type="domain" description="FCP1 homology" evidence="1">
    <location>
        <begin position="53"/>
        <end position="186"/>
    </location>
</feature>
<dbReference type="EMBL" id="JBHFFA010000007">
    <property type="protein sequence ID" value="KAL2611587.1"/>
    <property type="molecule type" value="Genomic_DNA"/>
</dbReference>
<protein>
    <recommendedName>
        <fullName evidence="1">FCP1 homology domain-containing protein</fullName>
    </recommendedName>
</protein>
<gene>
    <name evidence="2" type="ORF">R1flu_023279</name>
</gene>
<dbReference type="InterPro" id="IPR036412">
    <property type="entry name" value="HAD-like_sf"/>
</dbReference>
<dbReference type="SUPFAM" id="SSF56784">
    <property type="entry name" value="HAD-like"/>
    <property type="match status" value="1"/>
</dbReference>
<dbReference type="InterPro" id="IPR023214">
    <property type="entry name" value="HAD_sf"/>
</dbReference>
<dbReference type="Proteomes" id="UP001605036">
    <property type="component" value="Unassembled WGS sequence"/>
</dbReference>
<dbReference type="SMART" id="SM00577">
    <property type="entry name" value="CPDc"/>
    <property type="match status" value="1"/>
</dbReference>
<keyword evidence="3" id="KW-1185">Reference proteome</keyword>
<organism evidence="2 3">
    <name type="scientific">Riccia fluitans</name>
    <dbReference type="NCBI Taxonomy" id="41844"/>
    <lineage>
        <taxon>Eukaryota</taxon>
        <taxon>Viridiplantae</taxon>
        <taxon>Streptophyta</taxon>
        <taxon>Embryophyta</taxon>
        <taxon>Marchantiophyta</taxon>
        <taxon>Marchantiopsida</taxon>
        <taxon>Marchantiidae</taxon>
        <taxon>Marchantiales</taxon>
        <taxon>Ricciaceae</taxon>
        <taxon>Riccia</taxon>
    </lineage>
</organism>
<reference evidence="2 3" key="1">
    <citation type="submission" date="2024-09" db="EMBL/GenBank/DDBJ databases">
        <title>Chromosome-scale assembly of Riccia fluitans.</title>
        <authorList>
            <person name="Paukszto L."/>
            <person name="Sawicki J."/>
            <person name="Karawczyk K."/>
            <person name="Piernik-Szablinska J."/>
            <person name="Szczecinska M."/>
            <person name="Mazdziarz M."/>
        </authorList>
    </citation>
    <scope>NUCLEOTIDE SEQUENCE [LARGE SCALE GENOMIC DNA]</scope>
    <source>
        <strain evidence="2">Rf_01</strain>
        <tissue evidence="2">Aerial parts of the thallus</tissue>
    </source>
</reference>
<dbReference type="InterPro" id="IPR004274">
    <property type="entry name" value="FCP1_dom"/>
</dbReference>
<dbReference type="Gene3D" id="3.40.50.1000">
    <property type="entry name" value="HAD superfamily/HAD-like"/>
    <property type="match status" value="1"/>
</dbReference>
<name>A0ABD1XRK5_9MARC</name>
<dbReference type="AlphaFoldDB" id="A0ABD1XRK5"/>
<sequence>METLAANSQQPPEELVHEVTALEARRANLEATLTRMGSVEDPRPHPIQPEVPRQKVLILDLNGLLLRLCKGVAEAERAREFGHLPVSPVGSRMVYVPRVGVSSFLAEVATDFTLIIWTSRTSRNTHLLLKDMEERGFMPRRFFQTHVSRHFVCWKKRHGMKPRSSMSLSSRCVLRLVRDVQIMSVKSVATSAKKLETPTRGT</sequence>
<proteinExistence type="predicted"/>
<dbReference type="Pfam" id="PF03031">
    <property type="entry name" value="NIF"/>
    <property type="match status" value="1"/>
</dbReference>